<evidence type="ECO:0000256" key="2">
    <source>
        <dbReference type="ARBA" id="ARBA00022840"/>
    </source>
</evidence>
<evidence type="ECO:0000259" key="3">
    <source>
        <dbReference type="PROSITE" id="PS50011"/>
    </source>
</evidence>
<name>A0A7N2LB11_QUELO</name>
<dbReference type="SUPFAM" id="SSF56112">
    <property type="entry name" value="Protein kinase-like (PK-like)"/>
    <property type="match status" value="1"/>
</dbReference>
<dbReference type="InterPro" id="IPR001245">
    <property type="entry name" value="Ser-Thr/Tyr_kinase_cat_dom"/>
</dbReference>
<protein>
    <recommendedName>
        <fullName evidence="3">Protein kinase domain-containing protein</fullName>
    </recommendedName>
</protein>
<dbReference type="Gene3D" id="1.10.510.10">
    <property type="entry name" value="Transferase(Phosphotransferase) domain 1"/>
    <property type="match status" value="1"/>
</dbReference>
<keyword evidence="2" id="KW-0067">ATP-binding</keyword>
<dbReference type="Pfam" id="PF07714">
    <property type="entry name" value="PK_Tyr_Ser-Thr"/>
    <property type="match status" value="1"/>
</dbReference>
<evidence type="ECO:0000256" key="1">
    <source>
        <dbReference type="ARBA" id="ARBA00022741"/>
    </source>
</evidence>
<dbReference type="PROSITE" id="PS50011">
    <property type="entry name" value="PROTEIN_KINASE_DOM"/>
    <property type="match status" value="1"/>
</dbReference>
<dbReference type="EnsemblPlants" id="QL04p005776:mrna">
    <property type="protein sequence ID" value="QL04p005776:mrna"/>
    <property type="gene ID" value="QL04p005776"/>
</dbReference>
<dbReference type="EMBL" id="LRBV02000004">
    <property type="status" value="NOT_ANNOTATED_CDS"/>
    <property type="molecule type" value="Genomic_DNA"/>
</dbReference>
<dbReference type="InterPro" id="IPR045274">
    <property type="entry name" value="WAK-like"/>
</dbReference>
<dbReference type="GO" id="GO:0004674">
    <property type="term" value="F:protein serine/threonine kinase activity"/>
    <property type="evidence" value="ECO:0007669"/>
    <property type="project" value="TreeGrafter"/>
</dbReference>
<proteinExistence type="predicted"/>
<sequence>MDVLAESGSLATCAHKLFMNISLDNRQRPLNLILFSSCTVLVPSFQCTKKEWQDKAHCWSLKSNRNHVLESKIRLLGCPYLEVLQCKLISEGMTHSQVKILLNTLLLQIMSIWNSIMGMKKEKRIKMEKAMQVFEAKEEYFIHNVAILLEKQISCNQGRDIETIGVFFAKANNYDPDLILGAEIGTVYKGKLDDWQVAIKVKGLLRLWSFEKTIDFFLNQVAIKQLISNKNVFRIYGCCLETEIPILVFELISNNTLFDNLHGKGKWVPRLISWLDRVRIAMVTSYAICYMHCGRSRPIVHLDKSFTAKLSNFGFAVSIAPGERLFSR</sequence>
<accession>A0A7N2LB11</accession>
<dbReference type="GO" id="GO:0007166">
    <property type="term" value="P:cell surface receptor signaling pathway"/>
    <property type="evidence" value="ECO:0007669"/>
    <property type="project" value="InterPro"/>
</dbReference>
<reference evidence="4 5" key="1">
    <citation type="journal article" date="2016" name="G3 (Bethesda)">
        <title>First Draft Assembly and Annotation of the Genome of a California Endemic Oak Quercus lobata Nee (Fagaceae).</title>
        <authorList>
            <person name="Sork V.L."/>
            <person name="Fitz-Gibbon S.T."/>
            <person name="Puiu D."/>
            <person name="Crepeau M."/>
            <person name="Gugger P.F."/>
            <person name="Sherman R."/>
            <person name="Stevens K."/>
            <person name="Langley C.H."/>
            <person name="Pellegrini M."/>
            <person name="Salzberg S.L."/>
        </authorList>
    </citation>
    <scope>NUCLEOTIDE SEQUENCE [LARGE SCALE GENOMIC DNA]</scope>
    <source>
        <strain evidence="4 5">cv. SW786</strain>
    </source>
</reference>
<evidence type="ECO:0000313" key="4">
    <source>
        <dbReference type="EnsemblPlants" id="QL04p005776:mrna"/>
    </source>
</evidence>
<dbReference type="AlphaFoldDB" id="A0A7N2LB11"/>
<keyword evidence="1" id="KW-0547">Nucleotide-binding</keyword>
<dbReference type="Gramene" id="QL04p005776:mrna">
    <property type="protein sequence ID" value="QL04p005776:mrna"/>
    <property type="gene ID" value="QL04p005776"/>
</dbReference>
<dbReference type="InParanoid" id="A0A7N2LB11"/>
<dbReference type="InterPro" id="IPR000719">
    <property type="entry name" value="Prot_kinase_dom"/>
</dbReference>
<evidence type="ECO:0000313" key="5">
    <source>
        <dbReference type="Proteomes" id="UP000594261"/>
    </source>
</evidence>
<dbReference type="PANTHER" id="PTHR27005">
    <property type="entry name" value="WALL-ASSOCIATED RECEPTOR KINASE-LIKE 21"/>
    <property type="match status" value="1"/>
</dbReference>
<reference evidence="4" key="2">
    <citation type="submission" date="2021-01" db="UniProtKB">
        <authorList>
            <consortium name="EnsemblPlants"/>
        </authorList>
    </citation>
    <scope>IDENTIFICATION</scope>
</reference>
<organism evidence="4 5">
    <name type="scientific">Quercus lobata</name>
    <name type="common">Valley oak</name>
    <dbReference type="NCBI Taxonomy" id="97700"/>
    <lineage>
        <taxon>Eukaryota</taxon>
        <taxon>Viridiplantae</taxon>
        <taxon>Streptophyta</taxon>
        <taxon>Embryophyta</taxon>
        <taxon>Tracheophyta</taxon>
        <taxon>Spermatophyta</taxon>
        <taxon>Magnoliopsida</taxon>
        <taxon>eudicotyledons</taxon>
        <taxon>Gunneridae</taxon>
        <taxon>Pentapetalae</taxon>
        <taxon>rosids</taxon>
        <taxon>fabids</taxon>
        <taxon>Fagales</taxon>
        <taxon>Fagaceae</taxon>
        <taxon>Quercus</taxon>
    </lineage>
</organism>
<dbReference type="InterPro" id="IPR011009">
    <property type="entry name" value="Kinase-like_dom_sf"/>
</dbReference>
<keyword evidence="5" id="KW-1185">Reference proteome</keyword>
<feature type="domain" description="Protein kinase" evidence="3">
    <location>
        <begin position="173"/>
        <end position="328"/>
    </location>
</feature>
<dbReference type="GO" id="GO:0005886">
    <property type="term" value="C:plasma membrane"/>
    <property type="evidence" value="ECO:0007669"/>
    <property type="project" value="TreeGrafter"/>
</dbReference>
<dbReference type="GO" id="GO:0005524">
    <property type="term" value="F:ATP binding"/>
    <property type="evidence" value="ECO:0007669"/>
    <property type="project" value="UniProtKB-KW"/>
</dbReference>
<dbReference type="PANTHER" id="PTHR27005:SF468">
    <property type="entry name" value="OS01G0310500 PROTEIN"/>
    <property type="match status" value="1"/>
</dbReference>
<dbReference type="Proteomes" id="UP000594261">
    <property type="component" value="Chromosome 4"/>
</dbReference>